<dbReference type="Proteomes" id="UP000243333">
    <property type="component" value="Unassembled WGS sequence"/>
</dbReference>
<dbReference type="STRING" id="1123285.SAMN05660235_00661"/>
<dbReference type="InterPro" id="IPR036779">
    <property type="entry name" value="LysM_dom_sf"/>
</dbReference>
<dbReference type="PANTHER" id="PTHR21666">
    <property type="entry name" value="PEPTIDASE-RELATED"/>
    <property type="match status" value="1"/>
</dbReference>
<dbReference type="PANTHER" id="PTHR21666:SF290">
    <property type="entry name" value="PEPTIDASE M23 DOMAIN PROTEIN"/>
    <property type="match status" value="1"/>
</dbReference>
<dbReference type="PROSITE" id="PS51782">
    <property type="entry name" value="LYSM"/>
    <property type="match status" value="2"/>
</dbReference>
<keyword evidence="2" id="KW-0378">Hydrolase</keyword>
<dbReference type="Pfam" id="PF01551">
    <property type="entry name" value="Peptidase_M23"/>
    <property type="match status" value="1"/>
</dbReference>
<protein>
    <submittedName>
        <fullName evidence="2">Murein DD-endopeptidase MepM and murein hydrolase activator NlpD, contain LysM domain</fullName>
    </submittedName>
</protein>
<feature type="domain" description="LysM" evidence="1">
    <location>
        <begin position="69"/>
        <end position="113"/>
    </location>
</feature>
<reference evidence="3" key="1">
    <citation type="submission" date="2016-10" db="EMBL/GenBank/DDBJ databases">
        <authorList>
            <person name="Varghese N."/>
            <person name="Submissions S."/>
        </authorList>
    </citation>
    <scope>NUCLEOTIDE SEQUENCE [LARGE SCALE GENOMIC DNA]</scope>
    <source>
        <strain evidence="3">DSM 23256</strain>
    </source>
</reference>
<name>A0A1G7IUZ8_9FIRM</name>
<keyword evidence="3" id="KW-1185">Reference proteome</keyword>
<accession>A0A1G7IUZ8</accession>
<dbReference type="SUPFAM" id="SSF54106">
    <property type="entry name" value="LysM domain"/>
    <property type="match status" value="1"/>
</dbReference>
<dbReference type="Pfam" id="PF01476">
    <property type="entry name" value="LysM"/>
    <property type="match status" value="2"/>
</dbReference>
<evidence type="ECO:0000259" key="1">
    <source>
        <dbReference type="PROSITE" id="PS51782"/>
    </source>
</evidence>
<sequence length="299" mass="32083">MIRQILAAMSAPFVLAAVLAFSVLIGGLNLVGPAAAQKFSTVQPAGLAAPAEPPVPKAAAEKHQKQIIRTHTVVAGETLSDIAARYGVDIETLLAANPNISGETIYPGDELVILPQKGVLHTVDIGDTLWHLANLYGVDVERIREANGKQNDFLAIGEKVFIPGGRVRYSHVAARGANFRFIWPTQGEISSLFGQRWGRLHTGLDIANDIGTPVRAARAGRVIFTGWKGGYGYTVMIEHGAEYTTLYGHLADYVVTPGQYVQTGQVIAYMGNTGYSTGPHLHFEVRRGGQPINPLAVLP</sequence>
<dbReference type="Gene3D" id="2.70.70.10">
    <property type="entry name" value="Glucose Permease (Domain IIA)"/>
    <property type="match status" value="1"/>
</dbReference>
<feature type="domain" description="LysM" evidence="1">
    <location>
        <begin position="119"/>
        <end position="162"/>
    </location>
</feature>
<dbReference type="EMBL" id="FNBU01000003">
    <property type="protein sequence ID" value="SDF16418.1"/>
    <property type="molecule type" value="Genomic_DNA"/>
</dbReference>
<dbReference type="RefSeq" id="WP_093688087.1">
    <property type="nucleotide sequence ID" value="NZ_FNBU01000003.1"/>
</dbReference>
<dbReference type="SMART" id="SM00257">
    <property type="entry name" value="LysM"/>
    <property type="match status" value="2"/>
</dbReference>
<dbReference type="OrthoDB" id="9809488at2"/>
<dbReference type="CDD" id="cd12797">
    <property type="entry name" value="M23_peptidase"/>
    <property type="match status" value="1"/>
</dbReference>
<gene>
    <name evidence="2" type="ORF">SAMN05660235_00661</name>
</gene>
<dbReference type="SUPFAM" id="SSF51261">
    <property type="entry name" value="Duplicated hybrid motif"/>
    <property type="match status" value="1"/>
</dbReference>
<evidence type="ECO:0000313" key="2">
    <source>
        <dbReference type="EMBL" id="SDF16418.1"/>
    </source>
</evidence>
<dbReference type="Gene3D" id="3.10.350.10">
    <property type="entry name" value="LysM domain"/>
    <property type="match status" value="2"/>
</dbReference>
<dbReference type="AlphaFoldDB" id="A0A1G7IUZ8"/>
<dbReference type="InterPro" id="IPR018392">
    <property type="entry name" value="LysM"/>
</dbReference>
<organism evidence="2 3">
    <name type="scientific">Sporolituus thermophilus DSM 23256</name>
    <dbReference type="NCBI Taxonomy" id="1123285"/>
    <lineage>
        <taxon>Bacteria</taxon>
        <taxon>Bacillati</taxon>
        <taxon>Bacillota</taxon>
        <taxon>Negativicutes</taxon>
        <taxon>Selenomonadales</taxon>
        <taxon>Sporomusaceae</taxon>
        <taxon>Sporolituus</taxon>
    </lineage>
</organism>
<dbReference type="InterPro" id="IPR050570">
    <property type="entry name" value="Cell_wall_metabolism_enzyme"/>
</dbReference>
<proteinExistence type="predicted"/>
<evidence type="ECO:0000313" key="3">
    <source>
        <dbReference type="Proteomes" id="UP000243333"/>
    </source>
</evidence>
<dbReference type="CDD" id="cd00118">
    <property type="entry name" value="LysM"/>
    <property type="match status" value="2"/>
</dbReference>
<dbReference type="InterPro" id="IPR011055">
    <property type="entry name" value="Dup_hybrid_motif"/>
</dbReference>
<dbReference type="InterPro" id="IPR016047">
    <property type="entry name" value="M23ase_b-sheet_dom"/>
</dbReference>
<dbReference type="GO" id="GO:0004222">
    <property type="term" value="F:metalloendopeptidase activity"/>
    <property type="evidence" value="ECO:0007669"/>
    <property type="project" value="TreeGrafter"/>
</dbReference>